<dbReference type="PANTHER" id="PTHR46721">
    <property type="entry name" value="FORKHEAD BOX PROTEIN N1"/>
    <property type="match status" value="1"/>
</dbReference>
<dbReference type="GeneTree" id="ENSGT00940000158029"/>
<evidence type="ECO:0000313" key="10">
    <source>
        <dbReference type="Proteomes" id="UP000472277"/>
    </source>
</evidence>
<dbReference type="InterPro" id="IPR001766">
    <property type="entry name" value="Fork_head_dom"/>
</dbReference>
<dbReference type="FunCoup" id="A0A674EDR2">
    <property type="interactions" value="1835"/>
</dbReference>
<dbReference type="Pfam" id="PF00250">
    <property type="entry name" value="Forkhead"/>
    <property type="match status" value="1"/>
</dbReference>
<keyword evidence="4 7" id="KW-0238">DNA-binding</keyword>
<dbReference type="AlphaFoldDB" id="A0A674EDR2"/>
<evidence type="ECO:0000313" key="9">
    <source>
        <dbReference type="Ensembl" id="ENSSTUP00000106145.1"/>
    </source>
</evidence>
<protein>
    <submittedName>
        <fullName evidence="9">Forkhead box N1</fullName>
    </submittedName>
</protein>
<keyword evidence="5" id="KW-0804">Transcription</keyword>
<dbReference type="Proteomes" id="UP000472277">
    <property type="component" value="Chromosome 13"/>
</dbReference>
<dbReference type="FunFam" id="1.10.10.10:FF:000122">
    <property type="entry name" value="Forkhead box protein N1"/>
    <property type="match status" value="1"/>
</dbReference>
<dbReference type="SMART" id="SM00339">
    <property type="entry name" value="FH"/>
    <property type="match status" value="1"/>
</dbReference>
<evidence type="ECO:0000256" key="6">
    <source>
        <dbReference type="ARBA" id="ARBA00023242"/>
    </source>
</evidence>
<dbReference type="InParanoid" id="A0A674EDR2"/>
<comment type="subcellular location">
    <subcellularLocation>
        <location evidence="1 7">Nucleus</location>
    </subcellularLocation>
</comment>
<dbReference type="Ensembl" id="ENSSTUT00000113773.1">
    <property type="protein sequence ID" value="ENSSTUP00000106145.1"/>
    <property type="gene ID" value="ENSSTUG00000047320.1"/>
</dbReference>
<evidence type="ECO:0000256" key="3">
    <source>
        <dbReference type="ARBA" id="ARBA00023015"/>
    </source>
</evidence>
<evidence type="ECO:0000256" key="5">
    <source>
        <dbReference type="ARBA" id="ARBA00023163"/>
    </source>
</evidence>
<evidence type="ECO:0000256" key="7">
    <source>
        <dbReference type="PROSITE-ProRule" id="PRU00089"/>
    </source>
</evidence>
<evidence type="ECO:0000256" key="1">
    <source>
        <dbReference type="ARBA" id="ARBA00004123"/>
    </source>
</evidence>
<dbReference type="OMA" id="GLHTCEP"/>
<keyword evidence="6 7" id="KW-0539">Nucleus</keyword>
<dbReference type="PROSITE" id="PS50039">
    <property type="entry name" value="FORK_HEAD_3"/>
    <property type="match status" value="1"/>
</dbReference>
<dbReference type="SUPFAM" id="SSF46785">
    <property type="entry name" value="Winged helix' DNA-binding domain"/>
    <property type="match status" value="1"/>
</dbReference>
<evidence type="ECO:0000256" key="4">
    <source>
        <dbReference type="ARBA" id="ARBA00023125"/>
    </source>
</evidence>
<accession>A0A674EDR2</accession>
<dbReference type="InterPro" id="IPR047401">
    <property type="entry name" value="FH_FOXN1"/>
</dbReference>
<gene>
    <name evidence="9" type="primary">FOXN1</name>
    <name evidence="9" type="synonym">foxn1</name>
</gene>
<sequence>GSNVPVNTGDLYLSGDVNLPPPPPKQLTICILISPQCDESSAVSFTTAQRERESGTYRQRNAAAETCRRHSIDGAMATQSQRSNLGSVSADRFHPYRRQFSNGGVAMGCLAPGPPGSHPFICLREVEAPDSFTDTYTSTSEEQTCWDPYNGSFQFSPGVFSTSGKSKSSQFSLQCLSTPTHQDSSMQSLFPKPIYSYSILIFMALRNSKTGSLPVSDIYRFMTEHFPYFKTAPDGWKNSVRHNLSLNKSFEKVENKIGNSSRKGCLWALNPAKIEKMQEELHKWRRKDPLTVRKSMARPEDLDRLLGERPENLKSLPFYHQTPLPCPPLQRPLYPHVPSSILTVNQHPRYMSPTTPHPFSFYSPCGQQPPSGIPPNVGTLGSPLAGQTPSSCSATIQAEYDVGPRSMQELQLEGDASNDIDTLNPSLTDLQLHGYLWEELREDSLAPDSLVAISPSPSPSSSQSTCPVNQTSELISVGLGKEDEEMDGACGGPSDLHINGQYHTAYTGVESLAGYLTSMGNTPIPLL</sequence>
<proteinExistence type="predicted"/>
<feature type="domain" description="Fork-head" evidence="8">
    <location>
        <begin position="192"/>
        <end position="288"/>
    </location>
</feature>
<dbReference type="Gene3D" id="1.10.10.10">
    <property type="entry name" value="Winged helix-like DNA-binding domain superfamily/Winged helix DNA-binding domain"/>
    <property type="match status" value="1"/>
</dbReference>
<dbReference type="PRINTS" id="PR00053">
    <property type="entry name" value="FORKHEAD"/>
</dbReference>
<dbReference type="PROSITE" id="PS00658">
    <property type="entry name" value="FORK_HEAD_2"/>
    <property type="match status" value="1"/>
</dbReference>
<reference evidence="9" key="1">
    <citation type="submission" date="2025-08" db="UniProtKB">
        <authorList>
            <consortium name="Ensembl"/>
        </authorList>
    </citation>
    <scope>IDENTIFICATION</scope>
</reference>
<dbReference type="InterPro" id="IPR049624">
    <property type="entry name" value="FOXN1_4"/>
</dbReference>
<dbReference type="InterPro" id="IPR036388">
    <property type="entry name" value="WH-like_DNA-bd_sf"/>
</dbReference>
<dbReference type="GO" id="GO:0000976">
    <property type="term" value="F:transcription cis-regulatory region binding"/>
    <property type="evidence" value="ECO:0007669"/>
    <property type="project" value="TreeGrafter"/>
</dbReference>
<organism evidence="9 10">
    <name type="scientific">Salmo trutta</name>
    <name type="common">Brown trout</name>
    <dbReference type="NCBI Taxonomy" id="8032"/>
    <lineage>
        <taxon>Eukaryota</taxon>
        <taxon>Metazoa</taxon>
        <taxon>Chordata</taxon>
        <taxon>Craniata</taxon>
        <taxon>Vertebrata</taxon>
        <taxon>Euteleostomi</taxon>
        <taxon>Actinopterygii</taxon>
        <taxon>Neopterygii</taxon>
        <taxon>Teleostei</taxon>
        <taxon>Protacanthopterygii</taxon>
        <taxon>Salmoniformes</taxon>
        <taxon>Salmonidae</taxon>
        <taxon>Salmoninae</taxon>
        <taxon>Salmo</taxon>
    </lineage>
</organism>
<dbReference type="InterPro" id="IPR030456">
    <property type="entry name" value="TF_fork_head_CS_2"/>
</dbReference>
<keyword evidence="10" id="KW-1185">Reference proteome</keyword>
<dbReference type="GO" id="GO:0005634">
    <property type="term" value="C:nucleus"/>
    <property type="evidence" value="ECO:0007669"/>
    <property type="project" value="UniProtKB-SubCell"/>
</dbReference>
<dbReference type="CDD" id="cd20056">
    <property type="entry name" value="FH_FOXN1"/>
    <property type="match status" value="1"/>
</dbReference>
<reference evidence="9" key="2">
    <citation type="submission" date="2025-09" db="UniProtKB">
        <authorList>
            <consortium name="Ensembl"/>
        </authorList>
    </citation>
    <scope>IDENTIFICATION</scope>
</reference>
<keyword evidence="2" id="KW-0217">Developmental protein</keyword>
<dbReference type="InterPro" id="IPR036390">
    <property type="entry name" value="WH_DNA-bd_sf"/>
</dbReference>
<evidence type="ECO:0000256" key="2">
    <source>
        <dbReference type="ARBA" id="ARBA00022473"/>
    </source>
</evidence>
<feature type="DNA-binding region" description="Fork-head" evidence="7">
    <location>
        <begin position="192"/>
        <end position="288"/>
    </location>
</feature>
<keyword evidence="3" id="KW-0805">Transcription regulation</keyword>
<name>A0A674EDR2_SALTR</name>
<dbReference type="PANTHER" id="PTHR46721:SF3">
    <property type="entry name" value="FORKHEAD BOX N1"/>
    <property type="match status" value="1"/>
</dbReference>
<evidence type="ECO:0000259" key="8">
    <source>
        <dbReference type="PROSITE" id="PS50039"/>
    </source>
</evidence>
<dbReference type="GO" id="GO:0000981">
    <property type="term" value="F:DNA-binding transcription factor activity, RNA polymerase II-specific"/>
    <property type="evidence" value="ECO:0007669"/>
    <property type="project" value="TreeGrafter"/>
</dbReference>